<dbReference type="Proteomes" id="UP001207582">
    <property type="component" value="Unassembled WGS sequence"/>
</dbReference>
<comment type="caution">
    <text evidence="2">The sequence shown here is derived from an EMBL/GenBank/DDBJ whole genome shotgun (WGS) entry which is preliminary data.</text>
</comment>
<sequence length="148" mass="15528">MKPKLHAAAGAIALATILTFWLSTVLSEIFGGPATVAAAKTAILYGMALLIPAMATAGATGAAMGRGWKLPQVQVKLRRMKIIATNGILVLLPSAVFLAFRAQAGVFDTTFYTVQAIELLAGATNIILLGLNLRDGLALALRRNRRAV</sequence>
<protein>
    <recommendedName>
        <fullName evidence="4">Lipoprotein</fullName>
    </recommendedName>
</protein>
<accession>A0ABT3J2I6</accession>
<reference evidence="2 3" key="1">
    <citation type="submission" date="2022-10" db="EMBL/GenBank/DDBJ databases">
        <title>Defluviimonas sp. CAU 1641 isolated from mud.</title>
        <authorList>
            <person name="Kim W."/>
        </authorList>
    </citation>
    <scope>NUCLEOTIDE SEQUENCE [LARGE SCALE GENOMIC DNA]</scope>
    <source>
        <strain evidence="2 3">CAU 1641</strain>
    </source>
</reference>
<gene>
    <name evidence="2" type="ORF">OM960_09875</name>
</gene>
<evidence type="ECO:0008006" key="4">
    <source>
        <dbReference type="Google" id="ProtNLM"/>
    </source>
</evidence>
<keyword evidence="1" id="KW-1133">Transmembrane helix</keyword>
<dbReference type="EMBL" id="JAPDOG010000007">
    <property type="protein sequence ID" value="MCW3781902.1"/>
    <property type="molecule type" value="Genomic_DNA"/>
</dbReference>
<proteinExistence type="predicted"/>
<feature type="transmembrane region" description="Helical" evidence="1">
    <location>
        <begin position="82"/>
        <end position="100"/>
    </location>
</feature>
<evidence type="ECO:0000313" key="2">
    <source>
        <dbReference type="EMBL" id="MCW3781902.1"/>
    </source>
</evidence>
<evidence type="ECO:0000256" key="1">
    <source>
        <dbReference type="SAM" id="Phobius"/>
    </source>
</evidence>
<organism evidence="2 3">
    <name type="scientific">Defluviimonas salinarum</name>
    <dbReference type="NCBI Taxonomy" id="2992147"/>
    <lineage>
        <taxon>Bacteria</taxon>
        <taxon>Pseudomonadati</taxon>
        <taxon>Pseudomonadota</taxon>
        <taxon>Alphaproteobacteria</taxon>
        <taxon>Rhodobacterales</taxon>
        <taxon>Paracoccaceae</taxon>
        <taxon>Albidovulum</taxon>
    </lineage>
</organism>
<keyword evidence="1" id="KW-0812">Transmembrane</keyword>
<keyword evidence="3" id="KW-1185">Reference proteome</keyword>
<keyword evidence="1" id="KW-0472">Membrane</keyword>
<dbReference type="RefSeq" id="WP_264771843.1">
    <property type="nucleotide sequence ID" value="NZ_JAPDOG010000007.1"/>
</dbReference>
<evidence type="ECO:0000313" key="3">
    <source>
        <dbReference type="Proteomes" id="UP001207582"/>
    </source>
</evidence>
<name>A0ABT3J2I6_9RHOB</name>
<feature type="transmembrane region" description="Helical" evidence="1">
    <location>
        <begin position="43"/>
        <end position="62"/>
    </location>
</feature>
<feature type="transmembrane region" description="Helical" evidence="1">
    <location>
        <begin position="112"/>
        <end position="133"/>
    </location>
</feature>